<dbReference type="PANTHER" id="PTHR20953">
    <property type="entry name" value="KINASE-RELATED"/>
    <property type="match status" value="1"/>
</dbReference>
<gene>
    <name evidence="4" type="primary">spoIIIAA</name>
    <name evidence="4" type="ORF">E4665_15690</name>
</gene>
<dbReference type="PANTHER" id="PTHR20953:SF3">
    <property type="entry name" value="P-LOOP CONTAINING NUCLEOSIDE TRIPHOSPHATE HYDROLASES SUPERFAMILY PROTEIN"/>
    <property type="match status" value="1"/>
</dbReference>
<evidence type="ECO:0000313" key="5">
    <source>
        <dbReference type="Proteomes" id="UP000298347"/>
    </source>
</evidence>
<dbReference type="Proteomes" id="UP000298347">
    <property type="component" value="Unassembled WGS sequence"/>
</dbReference>
<keyword evidence="1" id="KW-0547">Nucleotide-binding</keyword>
<dbReference type="InterPro" id="IPR045735">
    <property type="entry name" value="Spore_III_AA_AAA+_ATPase"/>
</dbReference>
<keyword evidence="2" id="KW-0067">ATP-binding</keyword>
<dbReference type="SMART" id="SM00382">
    <property type="entry name" value="AAA"/>
    <property type="match status" value="1"/>
</dbReference>
<evidence type="ECO:0000313" key="4">
    <source>
        <dbReference type="EMBL" id="TGA96397.1"/>
    </source>
</evidence>
<dbReference type="AlphaFoldDB" id="A0A4Z0GK18"/>
<feature type="domain" description="AAA+ ATPase" evidence="3">
    <location>
        <begin position="149"/>
        <end position="298"/>
    </location>
</feature>
<dbReference type="Gene3D" id="3.40.50.300">
    <property type="entry name" value="P-loop containing nucleotide triphosphate hydrolases"/>
    <property type="match status" value="1"/>
</dbReference>
<reference evidence="4 5" key="1">
    <citation type="journal article" date="2015" name="Int. J. Syst. Evol. Microbiol.">
        <title>Sporolactobacillus shoreae sp. nov. and Sporolactobacillus spathodeae sp. nov., two spore-forming lactic acid bacteria isolated from tree barks in Thailand.</title>
        <authorList>
            <person name="Thamacharoensuk T."/>
            <person name="Kitahara M."/>
            <person name="Ohkuma M."/>
            <person name="Thongchul N."/>
            <person name="Tanasupawat S."/>
        </authorList>
    </citation>
    <scope>NUCLEOTIDE SEQUENCE [LARGE SCALE GENOMIC DNA]</scope>
    <source>
        <strain evidence="4 5">BK92</strain>
    </source>
</reference>
<evidence type="ECO:0000256" key="1">
    <source>
        <dbReference type="ARBA" id="ARBA00022741"/>
    </source>
</evidence>
<dbReference type="InterPro" id="IPR014217">
    <property type="entry name" value="Spore_III_AA"/>
</dbReference>
<dbReference type="InterPro" id="IPR027417">
    <property type="entry name" value="P-loop_NTPase"/>
</dbReference>
<dbReference type="GO" id="GO:0005524">
    <property type="term" value="F:ATP binding"/>
    <property type="evidence" value="ECO:0007669"/>
    <property type="project" value="UniProtKB-KW"/>
</dbReference>
<dbReference type="OrthoDB" id="9768243at2"/>
<keyword evidence="5" id="KW-1185">Reference proteome</keyword>
<dbReference type="SUPFAM" id="SSF52540">
    <property type="entry name" value="P-loop containing nucleoside triphosphate hydrolases"/>
    <property type="match status" value="1"/>
</dbReference>
<name>A0A4Z0GK18_9BACL</name>
<proteinExistence type="predicted"/>
<dbReference type="InterPro" id="IPR003593">
    <property type="entry name" value="AAA+_ATPase"/>
</dbReference>
<accession>A0A4Z0GK18</accession>
<comment type="caution">
    <text evidence="4">The sequence shown here is derived from an EMBL/GenBank/DDBJ whole genome shotgun (WGS) entry which is preliminary data.</text>
</comment>
<evidence type="ECO:0000259" key="3">
    <source>
        <dbReference type="SMART" id="SM00382"/>
    </source>
</evidence>
<dbReference type="Pfam" id="PF19568">
    <property type="entry name" value="Spore_III_AA"/>
    <property type="match status" value="1"/>
</dbReference>
<organism evidence="4 5">
    <name type="scientific">Sporolactobacillus shoreae</name>
    <dbReference type="NCBI Taxonomy" id="1465501"/>
    <lineage>
        <taxon>Bacteria</taxon>
        <taxon>Bacillati</taxon>
        <taxon>Bacillota</taxon>
        <taxon>Bacilli</taxon>
        <taxon>Bacillales</taxon>
        <taxon>Sporolactobacillaceae</taxon>
        <taxon>Sporolactobacillus</taxon>
    </lineage>
</organism>
<protein>
    <submittedName>
        <fullName evidence="4">Stage III sporulation protein AA</fullName>
    </submittedName>
</protein>
<dbReference type="EMBL" id="SRJD01000025">
    <property type="protein sequence ID" value="TGA96397.1"/>
    <property type="molecule type" value="Genomic_DNA"/>
</dbReference>
<dbReference type="NCBIfam" id="TIGR02858">
    <property type="entry name" value="spore_III_AA"/>
    <property type="match status" value="1"/>
</dbReference>
<evidence type="ECO:0000256" key="2">
    <source>
        <dbReference type="ARBA" id="ARBA00022840"/>
    </source>
</evidence>
<sequence>MHFKKQVDELEPILSLLPEPFRSVILRMPDDARISLEEIRLRTNCPLELVVADRRWYLPGEAMPVFKREHAAEMLQKMSRYSLYTMEEELKRGYITIRGGHRIGLAGRVITEKGHVLRIRDVTFFNIRLAKQKIGTALPLIPFLYKKRRWVSTLIIGAPQTGKTTLLRDLARLISSGLPDRFIEAEKTGIVDERSEIAGCVDGIPQNDVGKRTDVLDACPKAEGMMMMIRSMSPEVLIVDEIGRKEDMEALFEALNAGVSVIATAHGFSLTQLRSRPSLAPLLEAHMFDRYIILSRTDFIKGSRMSVLDSLGQSIATEEGIWQ</sequence>